<keyword evidence="10" id="KW-1185">Reference proteome</keyword>
<keyword evidence="3" id="KW-1133">Transmembrane helix</keyword>
<dbReference type="Pfam" id="PF04116">
    <property type="entry name" value="FA_hydroxylase"/>
    <property type="match status" value="1"/>
</dbReference>
<dbReference type="EMBL" id="SEYY01019001">
    <property type="protein sequence ID" value="KAB7498779.1"/>
    <property type="molecule type" value="Genomic_DNA"/>
</dbReference>
<name>A0A5N5SYJ6_9CRUS</name>
<dbReference type="GO" id="GO:0005506">
    <property type="term" value="F:iron ion binding"/>
    <property type="evidence" value="ECO:0007669"/>
    <property type="project" value="InterPro"/>
</dbReference>
<dbReference type="GO" id="GO:0006643">
    <property type="term" value="P:membrane lipid metabolic process"/>
    <property type="evidence" value="ECO:0007669"/>
    <property type="project" value="TreeGrafter"/>
</dbReference>
<comment type="caution">
    <text evidence="9">The sequence shown here is derived from an EMBL/GenBank/DDBJ whole genome shotgun (WGS) entry which is preliminary data.</text>
</comment>
<feature type="region of interest" description="Disordered" evidence="7">
    <location>
        <begin position="223"/>
        <end position="244"/>
    </location>
</feature>
<dbReference type="GO" id="GO:0005783">
    <property type="term" value="C:endoplasmic reticulum"/>
    <property type="evidence" value="ECO:0007669"/>
    <property type="project" value="TreeGrafter"/>
</dbReference>
<evidence type="ECO:0000256" key="4">
    <source>
        <dbReference type="ARBA" id="ARBA00023002"/>
    </source>
</evidence>
<comment type="subcellular location">
    <subcellularLocation>
        <location evidence="1">Endomembrane system</location>
        <topology evidence="1">Multi-pass membrane protein</topology>
    </subcellularLocation>
</comment>
<evidence type="ECO:0000256" key="7">
    <source>
        <dbReference type="SAM" id="MobiDB-lite"/>
    </source>
</evidence>
<feature type="domain" description="Fatty acid hydroxylase" evidence="8">
    <location>
        <begin position="49"/>
        <end position="161"/>
    </location>
</feature>
<evidence type="ECO:0000313" key="10">
    <source>
        <dbReference type="Proteomes" id="UP000326759"/>
    </source>
</evidence>
<keyword evidence="2" id="KW-0812">Transmembrane</keyword>
<keyword evidence="5" id="KW-0443">Lipid metabolism</keyword>
<organism evidence="9 10">
    <name type="scientific">Armadillidium nasatum</name>
    <dbReference type="NCBI Taxonomy" id="96803"/>
    <lineage>
        <taxon>Eukaryota</taxon>
        <taxon>Metazoa</taxon>
        <taxon>Ecdysozoa</taxon>
        <taxon>Arthropoda</taxon>
        <taxon>Crustacea</taxon>
        <taxon>Multicrustacea</taxon>
        <taxon>Malacostraca</taxon>
        <taxon>Eumalacostraca</taxon>
        <taxon>Peracarida</taxon>
        <taxon>Isopoda</taxon>
        <taxon>Oniscidea</taxon>
        <taxon>Crinocheta</taxon>
        <taxon>Armadillidiidae</taxon>
        <taxon>Armadillidium</taxon>
    </lineage>
</organism>
<dbReference type="PANTHER" id="PTHR21624">
    <property type="entry name" value="STEROL DESATURASE-RELATED PROTEIN"/>
    <property type="match status" value="1"/>
</dbReference>
<keyword evidence="6" id="KW-0472">Membrane</keyword>
<reference evidence="9 10" key="1">
    <citation type="journal article" date="2019" name="PLoS Biol.">
        <title>Sex chromosomes control vertical transmission of feminizing Wolbachia symbionts in an isopod.</title>
        <authorList>
            <person name="Becking T."/>
            <person name="Chebbi M.A."/>
            <person name="Giraud I."/>
            <person name="Moumen B."/>
            <person name="Laverre T."/>
            <person name="Caubet Y."/>
            <person name="Peccoud J."/>
            <person name="Gilbert C."/>
            <person name="Cordaux R."/>
        </authorList>
    </citation>
    <scope>NUCLEOTIDE SEQUENCE [LARGE SCALE GENOMIC DNA]</scope>
    <source>
        <strain evidence="9">ANa2</strain>
        <tissue evidence="9">Whole body excluding digestive tract and cuticle</tissue>
    </source>
</reference>
<dbReference type="GO" id="GO:0016020">
    <property type="term" value="C:membrane"/>
    <property type="evidence" value="ECO:0007669"/>
    <property type="project" value="GOC"/>
</dbReference>
<evidence type="ECO:0000256" key="1">
    <source>
        <dbReference type="ARBA" id="ARBA00004127"/>
    </source>
</evidence>
<dbReference type="OrthoDB" id="6354873at2759"/>
<evidence type="ECO:0000256" key="5">
    <source>
        <dbReference type="ARBA" id="ARBA00023098"/>
    </source>
</evidence>
<evidence type="ECO:0000256" key="6">
    <source>
        <dbReference type="ARBA" id="ARBA00023136"/>
    </source>
</evidence>
<evidence type="ECO:0000313" key="9">
    <source>
        <dbReference type="EMBL" id="KAB7498779.1"/>
    </source>
</evidence>
<protein>
    <submittedName>
        <fullName evidence="9">Alkylglycerol monooxygenase</fullName>
    </submittedName>
</protein>
<evidence type="ECO:0000256" key="3">
    <source>
        <dbReference type="ARBA" id="ARBA00022989"/>
    </source>
</evidence>
<dbReference type="GO" id="GO:0050479">
    <property type="term" value="F:glyceryl-ether monooxygenase activity"/>
    <property type="evidence" value="ECO:0007669"/>
    <property type="project" value="TreeGrafter"/>
</dbReference>
<proteinExistence type="predicted"/>
<evidence type="ECO:0000256" key="2">
    <source>
        <dbReference type="ARBA" id="ARBA00022692"/>
    </source>
</evidence>
<dbReference type="PANTHER" id="PTHR21624:SF1">
    <property type="entry name" value="ALKYLGLYCEROL MONOOXYGENASE"/>
    <property type="match status" value="1"/>
</dbReference>
<keyword evidence="9" id="KW-0503">Monooxygenase</keyword>
<accession>A0A5N5SYJ6</accession>
<gene>
    <name evidence="9" type="primary">Agmo</name>
    <name evidence="9" type="ORF">Anas_07216</name>
</gene>
<dbReference type="AlphaFoldDB" id="A0A5N5SYJ6"/>
<dbReference type="InterPro" id="IPR006694">
    <property type="entry name" value="Fatty_acid_hydroxylase"/>
</dbReference>
<dbReference type="GO" id="GO:0008610">
    <property type="term" value="P:lipid biosynthetic process"/>
    <property type="evidence" value="ECO:0007669"/>
    <property type="project" value="InterPro"/>
</dbReference>
<dbReference type="Proteomes" id="UP000326759">
    <property type="component" value="Unassembled WGS sequence"/>
</dbReference>
<dbReference type="InterPro" id="IPR051689">
    <property type="entry name" value="Sterol_desaturase/TMEM195"/>
</dbReference>
<keyword evidence="4" id="KW-0560">Oxidoreductase</keyword>
<evidence type="ECO:0000259" key="8">
    <source>
        <dbReference type="Pfam" id="PF04116"/>
    </source>
</evidence>
<sequence>MNTEVKYDVRALKGQRILFTKTLEVFFYEWLYEKRFWTLDWESPWTWWAAAISVDFCYYWVHRAVHEVSLFWASHQVHHSSEEYNLTTALRQSAVQHLFSIGFYLPLALLGVPTAAFDVSQVSITSFYSYYSSKLLKGINKWCLDKNYAGFLIIWDRIFGTFEPERKDEKIIYGLVSQPQTMNPLYLQVFYFRDVIVKSLSMKTFGDKLKALFFGPGWNPGTPRLGDEDAIPDETPERENSHTSATNDVYSFCEKIWPSEIVNKDIIKF</sequence>